<evidence type="ECO:0000256" key="5">
    <source>
        <dbReference type="ARBA" id="ARBA00023136"/>
    </source>
</evidence>
<dbReference type="Proteomes" id="UP000232323">
    <property type="component" value="Unassembled WGS sequence"/>
</dbReference>
<gene>
    <name evidence="10" type="ORF">CEUSTIGMA_g4208.t1</name>
</gene>
<comment type="subcellular location">
    <subcellularLocation>
        <location evidence="1">Membrane</location>
        <topology evidence="1">Multi-pass membrane protein</topology>
    </subcellularLocation>
</comment>
<dbReference type="Gene3D" id="1.20.1250.20">
    <property type="entry name" value="MFS general substrate transporter like domains"/>
    <property type="match status" value="2"/>
</dbReference>
<feature type="compositionally biased region" description="Basic and acidic residues" evidence="7">
    <location>
        <begin position="134"/>
        <end position="145"/>
    </location>
</feature>
<dbReference type="InterPro" id="IPR011701">
    <property type="entry name" value="MFS"/>
</dbReference>
<accession>A0A250X0Z6</accession>
<organism evidence="10 11">
    <name type="scientific">Chlamydomonas eustigma</name>
    <dbReference type="NCBI Taxonomy" id="1157962"/>
    <lineage>
        <taxon>Eukaryota</taxon>
        <taxon>Viridiplantae</taxon>
        <taxon>Chlorophyta</taxon>
        <taxon>core chlorophytes</taxon>
        <taxon>Chlorophyceae</taxon>
        <taxon>CS clade</taxon>
        <taxon>Chlamydomonadales</taxon>
        <taxon>Chlamydomonadaceae</taxon>
        <taxon>Chlamydomonas</taxon>
    </lineage>
</organism>
<evidence type="ECO:0000313" key="11">
    <source>
        <dbReference type="Proteomes" id="UP000232323"/>
    </source>
</evidence>
<evidence type="ECO:0000259" key="9">
    <source>
        <dbReference type="PROSITE" id="PS50850"/>
    </source>
</evidence>
<dbReference type="STRING" id="1157962.A0A250X0Z6"/>
<feature type="region of interest" description="Disordered" evidence="7">
    <location>
        <begin position="123"/>
        <end position="148"/>
    </location>
</feature>
<evidence type="ECO:0000256" key="2">
    <source>
        <dbReference type="ARBA" id="ARBA00022448"/>
    </source>
</evidence>
<feature type="domain" description="Major facilitator superfamily (MFS) profile" evidence="9">
    <location>
        <begin position="160"/>
        <end position="674"/>
    </location>
</feature>
<dbReference type="PANTHER" id="PTHR23505">
    <property type="entry name" value="SPINSTER"/>
    <property type="match status" value="1"/>
</dbReference>
<feature type="transmembrane region" description="Helical" evidence="8">
    <location>
        <begin position="651"/>
        <end position="668"/>
    </location>
</feature>
<sequence length="703" mass="73466">MKTLKLSTSCTKAYSNLGIFCQYSSYCCRYVTVIQHKRISAKFHSSSKTQPDRSVQKGIRLRRATSGNDLRYSSITGTAECTSHSPCLLKGREGYLVKKDELIAASSPPYTLANRHAPVKEASVVRGKAGDIPGPRDRPPSDDSNNRTAEVFPPVMSVSALILLSVSYVHMATASCALPAMLPSISTDLHLDNLQGALLTTGYSYLYALSLVPIGMLADRLPRNHLMAAGLATWSTLTLLASGAKNFGELLATRAGFAMAQAVQNPISFALIPELFPQNKSAALAIYNCAIYVGRALSFGAVIAADNLGHRGSPGVIMTQAEAATSAIFLVPLEKLDLQLVSIVYTRGDYAAVMPNYSYYNPAEAAAAAAAAAASAAGPLVSSAAETVVQEVGGTWRDVLPWIAIPGFIISLLLFFALPEPRNGVGVGSGGGVSAAVLRKSGPTAESCSSGQSAMPTVLDRDLVQSPRAPPSTQEMIAGFSELLQSPAFLTTSFAASLNDVGSYALIAWQSTFYEHVFHLEPSVYAATLAAVLPLGGIVGGVTGGWAADRLGPGRRLWVTGACTALAAPLMLLSLIAGSPDQSFLALLGGFTLSEAWRAPAAVMARSVAPASMGSSSTALYLCIRNFVGGFGPLGVALLTDHFGGDLRSAMLLVPAAYLASGVLFAVAEGKHEDWWALQRSRALLSSGTGSTEGGAFRSGVGT</sequence>
<keyword evidence="3 8" id="KW-0812">Transmembrane</keyword>
<feature type="transmembrane region" description="Helical" evidence="8">
    <location>
        <begin position="557"/>
        <end position="577"/>
    </location>
</feature>
<evidence type="ECO:0000256" key="3">
    <source>
        <dbReference type="ARBA" id="ARBA00022692"/>
    </source>
</evidence>
<feature type="transmembrane region" description="Helical" evidence="8">
    <location>
        <begin position="202"/>
        <end position="218"/>
    </location>
</feature>
<dbReference type="Pfam" id="PF07690">
    <property type="entry name" value="MFS_1"/>
    <property type="match status" value="2"/>
</dbReference>
<dbReference type="OrthoDB" id="3639251at2759"/>
<keyword evidence="11" id="KW-1185">Reference proteome</keyword>
<dbReference type="GO" id="GO:0016020">
    <property type="term" value="C:membrane"/>
    <property type="evidence" value="ECO:0007669"/>
    <property type="project" value="UniProtKB-SubCell"/>
</dbReference>
<name>A0A250X0Z6_9CHLO</name>
<evidence type="ECO:0000256" key="1">
    <source>
        <dbReference type="ARBA" id="ARBA00004141"/>
    </source>
</evidence>
<protein>
    <recommendedName>
        <fullName evidence="9">Major facilitator superfamily (MFS) profile domain-containing protein</fullName>
    </recommendedName>
</protein>
<comment type="caution">
    <text evidence="10">The sequence shown here is derived from an EMBL/GenBank/DDBJ whole genome shotgun (WGS) entry which is preliminary data.</text>
</comment>
<proteinExistence type="inferred from homology"/>
<evidence type="ECO:0000313" key="10">
    <source>
        <dbReference type="EMBL" id="GAX76761.1"/>
    </source>
</evidence>
<dbReference type="SUPFAM" id="SSF103473">
    <property type="entry name" value="MFS general substrate transporter"/>
    <property type="match status" value="2"/>
</dbReference>
<evidence type="ECO:0000256" key="6">
    <source>
        <dbReference type="ARBA" id="ARBA00024338"/>
    </source>
</evidence>
<feature type="transmembrane region" description="Helical" evidence="8">
    <location>
        <begin position="399"/>
        <end position="418"/>
    </location>
</feature>
<evidence type="ECO:0000256" key="8">
    <source>
        <dbReference type="SAM" id="Phobius"/>
    </source>
</evidence>
<dbReference type="AlphaFoldDB" id="A0A250X0Z6"/>
<evidence type="ECO:0000256" key="7">
    <source>
        <dbReference type="SAM" id="MobiDB-lite"/>
    </source>
</evidence>
<dbReference type="PROSITE" id="PS50850">
    <property type="entry name" value="MFS"/>
    <property type="match status" value="1"/>
</dbReference>
<dbReference type="InterPro" id="IPR044770">
    <property type="entry name" value="MFS_spinster-like"/>
</dbReference>
<comment type="similarity">
    <text evidence="6">Belongs to the major facilitator superfamily. Spinster (TC 2.A.1.49) family.</text>
</comment>
<dbReference type="EMBL" id="BEGY01000019">
    <property type="protein sequence ID" value="GAX76761.1"/>
    <property type="molecule type" value="Genomic_DNA"/>
</dbReference>
<dbReference type="GO" id="GO:0022857">
    <property type="term" value="F:transmembrane transporter activity"/>
    <property type="evidence" value="ECO:0007669"/>
    <property type="project" value="InterPro"/>
</dbReference>
<dbReference type="InterPro" id="IPR020846">
    <property type="entry name" value="MFS_dom"/>
</dbReference>
<dbReference type="InterPro" id="IPR036259">
    <property type="entry name" value="MFS_trans_sf"/>
</dbReference>
<keyword evidence="2" id="KW-0813">Transport</keyword>
<feature type="transmembrane region" description="Helical" evidence="8">
    <location>
        <begin position="619"/>
        <end position="639"/>
    </location>
</feature>
<feature type="transmembrane region" description="Helical" evidence="8">
    <location>
        <begin position="160"/>
        <end position="182"/>
    </location>
</feature>
<keyword evidence="5 8" id="KW-0472">Membrane</keyword>
<feature type="transmembrane region" description="Helical" evidence="8">
    <location>
        <begin position="524"/>
        <end position="545"/>
    </location>
</feature>
<keyword evidence="4 8" id="KW-1133">Transmembrane helix</keyword>
<evidence type="ECO:0000256" key="4">
    <source>
        <dbReference type="ARBA" id="ARBA00022989"/>
    </source>
</evidence>
<dbReference type="PANTHER" id="PTHR23505:SF79">
    <property type="entry name" value="PROTEIN SPINSTER"/>
    <property type="match status" value="1"/>
</dbReference>
<reference evidence="10 11" key="1">
    <citation type="submission" date="2017-08" db="EMBL/GenBank/DDBJ databases">
        <title>Acidophilic green algal genome provides insights into adaptation to an acidic environment.</title>
        <authorList>
            <person name="Hirooka S."/>
            <person name="Hirose Y."/>
            <person name="Kanesaki Y."/>
            <person name="Higuchi S."/>
            <person name="Fujiwara T."/>
            <person name="Onuma R."/>
            <person name="Era A."/>
            <person name="Ohbayashi R."/>
            <person name="Uzuka A."/>
            <person name="Nozaki H."/>
            <person name="Yoshikawa H."/>
            <person name="Miyagishima S.Y."/>
        </authorList>
    </citation>
    <scope>NUCLEOTIDE SEQUENCE [LARGE SCALE GENOMIC DNA]</scope>
    <source>
        <strain evidence="10 11">NIES-2499</strain>
    </source>
</reference>